<dbReference type="Pfam" id="PF04006">
    <property type="entry name" value="Mpp10"/>
    <property type="match status" value="1"/>
</dbReference>
<evidence type="ECO:0000313" key="11">
    <source>
        <dbReference type="EMBL" id="KAJ8440302.1"/>
    </source>
</evidence>
<feature type="region of interest" description="Disordered" evidence="9">
    <location>
        <begin position="91"/>
        <end position="303"/>
    </location>
</feature>
<keyword evidence="6" id="KW-0539">Nucleus</keyword>
<evidence type="ECO:0000256" key="9">
    <source>
        <dbReference type="SAM" id="MobiDB-lite"/>
    </source>
</evidence>
<evidence type="ECO:0000256" key="7">
    <source>
        <dbReference type="ARBA" id="ARBA00023274"/>
    </source>
</evidence>
<dbReference type="GO" id="GO:0005732">
    <property type="term" value="C:sno(s)RNA-containing ribonucleoprotein complex"/>
    <property type="evidence" value="ECO:0007669"/>
    <property type="project" value="InterPro"/>
</dbReference>
<evidence type="ECO:0000256" key="4">
    <source>
        <dbReference type="ARBA" id="ARBA00022552"/>
    </source>
</evidence>
<organism evidence="11 12">
    <name type="scientific">Carnegiea gigantea</name>
    <dbReference type="NCBI Taxonomy" id="171969"/>
    <lineage>
        <taxon>Eukaryota</taxon>
        <taxon>Viridiplantae</taxon>
        <taxon>Streptophyta</taxon>
        <taxon>Embryophyta</taxon>
        <taxon>Tracheophyta</taxon>
        <taxon>Spermatophyta</taxon>
        <taxon>Magnoliopsida</taxon>
        <taxon>eudicotyledons</taxon>
        <taxon>Gunneridae</taxon>
        <taxon>Pentapetalae</taxon>
        <taxon>Caryophyllales</taxon>
        <taxon>Cactineae</taxon>
        <taxon>Cactaceae</taxon>
        <taxon>Cactoideae</taxon>
        <taxon>Echinocereeae</taxon>
        <taxon>Carnegiea</taxon>
    </lineage>
</organism>
<dbReference type="InterPro" id="IPR012173">
    <property type="entry name" value="Mpp10"/>
</dbReference>
<evidence type="ECO:0000259" key="10">
    <source>
        <dbReference type="Pfam" id="PF13947"/>
    </source>
</evidence>
<evidence type="ECO:0000256" key="3">
    <source>
        <dbReference type="ARBA" id="ARBA00022517"/>
    </source>
</evidence>
<dbReference type="Proteomes" id="UP001153076">
    <property type="component" value="Unassembled WGS sequence"/>
</dbReference>
<feature type="compositionally biased region" description="Acidic residues" evidence="9">
    <location>
        <begin position="115"/>
        <end position="177"/>
    </location>
</feature>
<evidence type="ECO:0000256" key="6">
    <source>
        <dbReference type="ARBA" id="ARBA00023242"/>
    </source>
</evidence>
<evidence type="ECO:0000256" key="2">
    <source>
        <dbReference type="ARBA" id="ARBA00004604"/>
    </source>
</evidence>
<sequence>MEAINKLKSTDPPLFLSPNTDLSLSSRMAFQYLFASLKPFTPKSPFDQLLTDGFDAEQIWQQIDLQSQPLISSLKREIRRFEKNPNQISSLFAKSEANGGLEREIKENGSVGSEGDSDELEELSDDDEGEEGDGDEDEADEEMGMGEEDGADEEEEGDKDESGDDISDGEGVPEVEDEFLKIKDLEKYLAREEEREYGSEEKKNEKKKGKNGSKAPMEDDNEEDMDDEEDDEEADEVDDELLLYGEDDEDEDGSGATIRYEDFFVPDKKTPKRKRKQVDESDGSETDDENDKHKNENLSTYEKERQKLEAKIKEMEEANLASKDWTMQGEVTATRRPKDSALEVDLEFKHNLRPPPVITEEVTASLEEIIKKRILEVNFDDVQKAPKLPSAAPKQIKELDDNKSKKGLAEVYEEEYAQQTGLASAPVSFNDELKTEASKLFKTLCLKLDALSHFHFAPKPVVADMAIQANVPALAMEEIAPVAVSDAAMLAPEEVFAGKGDIKEETELTKEDRKRRRAKKKRRFKAIKAKRTAERASEKPLQTPRDGLPQSTDDKHAAVQRLSGKSTEVMVIYVRTQYRDESAKSYCGNLTIDYPFGLRYGCGHPGYRDLLYCINDVLMLHISSGSYWVLDIDYAFQALTLHDPHLSTCDSIVLGSKGNGFVVEPWRAPYLTPTPENAFLLIGCSAKSLLFQGFPSKHIPCRNVSGLGCEEYYTCPAWGFIEPTQVGLVYGSGPPECCAVGFEELGPAQGINLTKLECEGYSSAYSLAPLKVDGPHEWSYGIRVKYSVQGHDAFCKACEATGGTCGYSGDDHNGITELCFCGTWNSTSNCDTVSGK</sequence>
<dbReference type="Pfam" id="PF13947">
    <property type="entry name" value="GUB_WAK_bind"/>
    <property type="match status" value="1"/>
</dbReference>
<keyword evidence="3" id="KW-0690">Ribosome biogenesis</keyword>
<dbReference type="GO" id="GO:0032040">
    <property type="term" value="C:small-subunit processome"/>
    <property type="evidence" value="ECO:0007669"/>
    <property type="project" value="TreeGrafter"/>
</dbReference>
<accession>A0A9Q1KBP9</accession>
<dbReference type="PANTHER" id="PTHR17039:SF0">
    <property type="entry name" value="U3 SMALL NUCLEOLAR RIBONUCLEOPROTEIN PROTEIN MPP10"/>
    <property type="match status" value="1"/>
</dbReference>
<feature type="region of interest" description="Disordered" evidence="9">
    <location>
        <begin position="507"/>
        <end position="560"/>
    </location>
</feature>
<feature type="compositionally biased region" description="Basic and acidic residues" evidence="9">
    <location>
        <begin position="178"/>
        <end position="204"/>
    </location>
</feature>
<keyword evidence="5" id="KW-0732">Signal</keyword>
<comment type="subcellular location">
    <subcellularLocation>
        <location evidence="1">Membrane</location>
        <topology evidence="1">Single-pass membrane protein</topology>
    </subcellularLocation>
    <subcellularLocation>
        <location evidence="2">Nucleus</location>
        <location evidence="2">Nucleolus</location>
    </subcellularLocation>
</comment>
<dbReference type="GO" id="GO:0030247">
    <property type="term" value="F:polysaccharide binding"/>
    <property type="evidence" value="ECO:0007669"/>
    <property type="project" value="InterPro"/>
</dbReference>
<comment type="caution">
    <text evidence="11">The sequence shown here is derived from an EMBL/GenBank/DDBJ whole genome shotgun (WGS) entry which is preliminary data.</text>
</comment>
<gene>
    <name evidence="11" type="ORF">Cgig2_012738</name>
</gene>
<dbReference type="PANTHER" id="PTHR17039">
    <property type="entry name" value="U3 SMALL NUCLEOLAR RIBONUCLEOPROTEIN PROTEIN MPP10"/>
    <property type="match status" value="1"/>
</dbReference>
<dbReference type="OrthoDB" id="1859308at2759"/>
<feature type="compositionally biased region" description="Acidic residues" evidence="9">
    <location>
        <begin position="280"/>
        <end position="289"/>
    </location>
</feature>
<evidence type="ECO:0000256" key="1">
    <source>
        <dbReference type="ARBA" id="ARBA00004167"/>
    </source>
</evidence>
<dbReference type="GO" id="GO:0006364">
    <property type="term" value="P:rRNA processing"/>
    <property type="evidence" value="ECO:0007669"/>
    <property type="project" value="UniProtKB-KW"/>
</dbReference>
<keyword evidence="7" id="KW-0687">Ribonucleoprotein</keyword>
<dbReference type="GO" id="GO:0016020">
    <property type="term" value="C:membrane"/>
    <property type="evidence" value="ECO:0007669"/>
    <property type="project" value="UniProtKB-SubCell"/>
</dbReference>
<feature type="compositionally biased region" description="Acidic residues" evidence="9">
    <location>
        <begin position="218"/>
        <end position="253"/>
    </location>
</feature>
<feature type="compositionally biased region" description="Basic residues" evidence="9">
    <location>
        <begin position="513"/>
        <end position="530"/>
    </location>
</feature>
<dbReference type="AlphaFoldDB" id="A0A9Q1KBP9"/>
<feature type="domain" description="Wall-associated receptor kinase galacturonan-binding" evidence="10">
    <location>
        <begin position="585"/>
        <end position="643"/>
    </location>
</feature>
<evidence type="ECO:0000313" key="12">
    <source>
        <dbReference type="Proteomes" id="UP001153076"/>
    </source>
</evidence>
<comment type="similarity">
    <text evidence="8">Belongs to the MPP10 family.</text>
</comment>
<protein>
    <recommendedName>
        <fullName evidence="10">Wall-associated receptor kinase galacturonan-binding domain-containing protein</fullName>
    </recommendedName>
</protein>
<dbReference type="GO" id="GO:0034457">
    <property type="term" value="C:Mpp10 complex"/>
    <property type="evidence" value="ECO:0007669"/>
    <property type="project" value="InterPro"/>
</dbReference>
<evidence type="ECO:0000256" key="5">
    <source>
        <dbReference type="ARBA" id="ARBA00022729"/>
    </source>
</evidence>
<proteinExistence type="inferred from homology"/>
<feature type="compositionally biased region" description="Basic and acidic residues" evidence="9">
    <location>
        <begin position="290"/>
        <end position="303"/>
    </location>
</feature>
<feature type="compositionally biased region" description="Basic and acidic residues" evidence="9">
    <location>
        <begin position="259"/>
        <end position="269"/>
    </location>
</feature>
<reference evidence="11" key="1">
    <citation type="submission" date="2022-04" db="EMBL/GenBank/DDBJ databases">
        <title>Carnegiea gigantea Genome sequencing and assembly v2.</title>
        <authorList>
            <person name="Copetti D."/>
            <person name="Sanderson M.J."/>
            <person name="Burquez A."/>
            <person name="Wojciechowski M.F."/>
        </authorList>
    </citation>
    <scope>NUCLEOTIDE SEQUENCE</scope>
    <source>
        <strain evidence="11">SGP5-SGP5p</strain>
        <tissue evidence="11">Aerial part</tissue>
    </source>
</reference>
<keyword evidence="4" id="KW-0698">rRNA processing</keyword>
<dbReference type="EMBL" id="JAKOGI010000193">
    <property type="protein sequence ID" value="KAJ8440302.1"/>
    <property type="molecule type" value="Genomic_DNA"/>
</dbReference>
<dbReference type="InterPro" id="IPR025287">
    <property type="entry name" value="WAK_GUB"/>
</dbReference>
<evidence type="ECO:0000256" key="8">
    <source>
        <dbReference type="ARBA" id="ARBA00029455"/>
    </source>
</evidence>
<keyword evidence="12" id="KW-1185">Reference proteome</keyword>
<name>A0A9Q1KBP9_9CARY</name>